<accession>A0A1G4Z2F9</accession>
<organism evidence="2 3">
    <name type="scientific">Klenkia marina</name>
    <dbReference type="NCBI Taxonomy" id="1960309"/>
    <lineage>
        <taxon>Bacteria</taxon>
        <taxon>Bacillati</taxon>
        <taxon>Actinomycetota</taxon>
        <taxon>Actinomycetes</taxon>
        <taxon>Geodermatophilales</taxon>
        <taxon>Geodermatophilaceae</taxon>
        <taxon>Klenkia</taxon>
    </lineage>
</organism>
<evidence type="ECO:0008006" key="4">
    <source>
        <dbReference type="Google" id="ProtNLM"/>
    </source>
</evidence>
<gene>
    <name evidence="2" type="ORF">SAMN03159343_4019</name>
</gene>
<feature type="region of interest" description="Disordered" evidence="1">
    <location>
        <begin position="1"/>
        <end position="25"/>
    </location>
</feature>
<evidence type="ECO:0000313" key="2">
    <source>
        <dbReference type="EMBL" id="SCX59883.1"/>
    </source>
</evidence>
<dbReference type="Proteomes" id="UP000198981">
    <property type="component" value="Unassembled WGS sequence"/>
</dbReference>
<dbReference type="RefSeq" id="WP_092807698.1">
    <property type="nucleotide sequence ID" value="NZ_FMUH01000008.1"/>
</dbReference>
<protein>
    <recommendedName>
        <fullName evidence="4">DUF4192 domain-containing protein</fullName>
    </recommendedName>
</protein>
<sequence length="396" mass="41923">MPSARRSRRPRPRPAPPRPEPRPRAGVLRGRAEEFAAALPEVLGFRPVESLVVLCFGGGGRRPKELVFTVRLDLVDVEHDEDLVAAVRDQVRRIQPLPRRAMFFVVTEDADDQVEAVAADPWRVVPHRPDADVRPLLPDLPRRALVHTFVEAFDGLGIGTHDALLVRGGRWWSYPDVDPLTGAAAGQPLDVEGSRLTGVAALNGQVVETDRAAAAARAWPTAPPTIAVLGACQRAEDALVTRLGDGDLDGVVADYRTVVDDALRAHEPGSRVALTPDALAAVAAGLLLVPVRDHALAMTAAPVHDDRGEAAAAAAEILWTELVTRLPDDLAGVPALLMGTAAWLRGSGVLAVSALERSLVCEPTPMAEMLLDAVRANTPPAVLRAVLTAPGDGGAG</sequence>
<dbReference type="AlphaFoldDB" id="A0A1G4Z2F9"/>
<reference evidence="3" key="1">
    <citation type="submission" date="2016-10" db="EMBL/GenBank/DDBJ databases">
        <authorList>
            <person name="Varghese N."/>
            <person name="Submissions S."/>
        </authorList>
    </citation>
    <scope>NUCLEOTIDE SEQUENCE [LARGE SCALE GENOMIC DNA]</scope>
    <source>
        <strain evidence="3">DSM 45722</strain>
    </source>
</reference>
<dbReference type="EMBL" id="FMUH01000008">
    <property type="protein sequence ID" value="SCX59883.1"/>
    <property type="molecule type" value="Genomic_DNA"/>
</dbReference>
<dbReference type="InterPro" id="IPR025447">
    <property type="entry name" value="DUF4192"/>
</dbReference>
<evidence type="ECO:0000313" key="3">
    <source>
        <dbReference type="Proteomes" id="UP000198981"/>
    </source>
</evidence>
<name>A0A1G4Z2F9_9ACTN</name>
<dbReference type="Pfam" id="PF13830">
    <property type="entry name" value="DUF4192"/>
    <property type="match status" value="1"/>
</dbReference>
<proteinExistence type="predicted"/>
<dbReference type="OrthoDB" id="3264463at2"/>
<feature type="compositionally biased region" description="Basic residues" evidence="1">
    <location>
        <begin position="1"/>
        <end position="12"/>
    </location>
</feature>
<keyword evidence="3" id="KW-1185">Reference proteome</keyword>
<evidence type="ECO:0000256" key="1">
    <source>
        <dbReference type="SAM" id="MobiDB-lite"/>
    </source>
</evidence>
<dbReference type="STRING" id="1960309.SAMN03159343_4019"/>